<evidence type="ECO:0000313" key="3">
    <source>
        <dbReference type="Proteomes" id="UP000287651"/>
    </source>
</evidence>
<dbReference type="AlphaFoldDB" id="A0A427ADB3"/>
<feature type="compositionally biased region" description="Basic and acidic residues" evidence="1">
    <location>
        <begin position="8"/>
        <end position="22"/>
    </location>
</feature>
<dbReference type="EMBL" id="AMZH03002847">
    <property type="protein sequence ID" value="RRT74214.1"/>
    <property type="molecule type" value="Genomic_DNA"/>
</dbReference>
<gene>
    <name evidence="2" type="ORF">B296_00015855</name>
</gene>
<dbReference type="Proteomes" id="UP000287651">
    <property type="component" value="Unassembled WGS sequence"/>
</dbReference>
<accession>A0A427ADB3</accession>
<evidence type="ECO:0000256" key="1">
    <source>
        <dbReference type="SAM" id="MobiDB-lite"/>
    </source>
</evidence>
<comment type="caution">
    <text evidence="2">The sequence shown here is derived from an EMBL/GenBank/DDBJ whole genome shotgun (WGS) entry which is preliminary data.</text>
</comment>
<feature type="region of interest" description="Disordered" evidence="1">
    <location>
        <begin position="1"/>
        <end position="39"/>
    </location>
</feature>
<organism evidence="2 3">
    <name type="scientific">Ensete ventricosum</name>
    <name type="common">Abyssinian banana</name>
    <name type="synonym">Musa ensete</name>
    <dbReference type="NCBI Taxonomy" id="4639"/>
    <lineage>
        <taxon>Eukaryota</taxon>
        <taxon>Viridiplantae</taxon>
        <taxon>Streptophyta</taxon>
        <taxon>Embryophyta</taxon>
        <taxon>Tracheophyta</taxon>
        <taxon>Spermatophyta</taxon>
        <taxon>Magnoliopsida</taxon>
        <taxon>Liliopsida</taxon>
        <taxon>Zingiberales</taxon>
        <taxon>Musaceae</taxon>
        <taxon>Ensete</taxon>
    </lineage>
</organism>
<sequence>MEPSIGRSVREKQTRAQPREALDDGGSQPPPSASWSGTRRCVLLSTSTHVALTHRRSNPCQVRHRFGEVVHGTTSP</sequence>
<proteinExistence type="predicted"/>
<reference evidence="2 3" key="1">
    <citation type="journal article" date="2014" name="Agronomy (Basel)">
        <title>A Draft Genome Sequence for Ensete ventricosum, the Drought-Tolerant Tree Against Hunger.</title>
        <authorList>
            <person name="Harrison J."/>
            <person name="Moore K.A."/>
            <person name="Paszkiewicz K."/>
            <person name="Jones T."/>
            <person name="Grant M."/>
            <person name="Ambacheew D."/>
            <person name="Muzemil S."/>
            <person name="Studholme D.J."/>
        </authorList>
    </citation>
    <scope>NUCLEOTIDE SEQUENCE [LARGE SCALE GENOMIC DNA]</scope>
</reference>
<name>A0A427ADB3_ENSVE</name>
<protein>
    <submittedName>
        <fullName evidence="2">Uncharacterized protein</fullName>
    </submittedName>
</protein>
<evidence type="ECO:0000313" key="2">
    <source>
        <dbReference type="EMBL" id="RRT74214.1"/>
    </source>
</evidence>